<evidence type="ECO:0000313" key="5">
    <source>
        <dbReference type="EMBL" id="KAK1753929.1"/>
    </source>
</evidence>
<gene>
    <name evidence="5" type="ORF">QBC47DRAFT_325016</name>
</gene>
<keyword evidence="6" id="KW-1185">Reference proteome</keyword>
<feature type="domain" description="Heterokaryon incompatibility" evidence="3">
    <location>
        <begin position="22"/>
        <end position="190"/>
    </location>
</feature>
<feature type="domain" description="DUF8212" evidence="4">
    <location>
        <begin position="288"/>
        <end position="316"/>
    </location>
</feature>
<sequence length="1215" mass="132795">MRLVDTSTLRLVSLHDSSLPPYAILSHTWGSDDDEVSFQELQELGATSRLRQQVAAAAGPFSHPISKKIGFAKIRDAARLAKSQGFGYIWIDTCCINKTSSAELSEAINSMFRWYQEASVCYAFLNDVDYRVGDDVRDYPFLNGPSPKVPGNVPGNDTSSGGGDGDGGVPTIVEVMRHSRWFTRGWTLQELIAPADVRFYSKSWSLLGTKLGSFGTAGQVNRFPELISIITGIDLELLKGRIGLDDLSVASRMKWAAKRETTRIEDKAYCLMGIFGVNMPLLYGEGNRAFIRLQEEILKLTTDHSIFAWKCPWDDPLRFQLCGLLATSPSFFADADYKSATRAMTGVSAPSTMTNAGLHIRVYLKQAPAQSEDTVQGNESQARCLAVLDCSPYPVAYGMALPAILLTSLGGDQYARISPETILPVPISHGEQELVPGDGDGYQYIYVKQLPTYGLPDIVLDIDSFSLGFPIDPVCLLDVYHRKNWSAANWTLKPTSALQNGVLGVFRYAIGGDHGADIFVGLSPGYIGPRELWVAQQVASDSIVNAAKNFDPYKVPGRGRSLQEHAYLHVMAQVQTMRFRNRTSIHLRLSQVHQAPDTDVMLYAELGGNDAHESASVTATNELFASVAEPLTLPDSWDLSLGYTSDPQRLPLTQSRVRVRQSRLPTAPPLASFPFLEAIAFAAGQDVILEENIHPSSSSEAGSEHWFQLYFSLLLAKSCLRNDARAVAELLTSPLSTARVEVQTRVSPPATDLGLEPSADVFRGFRPIHWAAARGYRDIVRILVEHGADALAATAGRLTALHLAILTGREDIVADLLELVPADWEETEGDLFEKVYAREPISHLAACYVHSDLVVRVLDRFMERAAETGDGERRWMNTRVNALGETALHRAAAMGNVVAAEAILERASAVGIDAEDGNGRTPLWHAAAAGTVEVVRLLLARMATVRHPDALGRTPLHAACRGGHASVVALLLEAGAWTGDQPVYSTWVPGVVSPLHFAVFSGHAETVKLMLDLGEDPDKPMKHPSSATCTAIQNAVANNLFEVVKLLCERGCVTDLSLAQREVLVLDAKGETASLMVFHDPTLLSLAESLRFVRVANYLNVKRLRDVRESLELRQQERMQQVPVVAETVKEDEVSSESEDDGSSDLPGSRAVSPEPEEGEENEAEQAEDVGETVLQEDSSEKTWDSSGSDPGPVRPRGSPREIRRRAIAGWPPTF</sequence>
<evidence type="ECO:0000259" key="4">
    <source>
        <dbReference type="Pfam" id="PF26640"/>
    </source>
</evidence>
<dbReference type="PANTHER" id="PTHR10622:SF10">
    <property type="entry name" value="HET DOMAIN-CONTAINING PROTEIN"/>
    <property type="match status" value="1"/>
</dbReference>
<dbReference type="AlphaFoldDB" id="A0AAJ0FA75"/>
<dbReference type="Gene3D" id="1.25.40.20">
    <property type="entry name" value="Ankyrin repeat-containing domain"/>
    <property type="match status" value="3"/>
</dbReference>
<dbReference type="SMART" id="SM00248">
    <property type="entry name" value="ANK"/>
    <property type="match status" value="7"/>
</dbReference>
<organism evidence="5 6">
    <name type="scientific">Echria macrotheca</name>
    <dbReference type="NCBI Taxonomy" id="438768"/>
    <lineage>
        <taxon>Eukaryota</taxon>
        <taxon>Fungi</taxon>
        <taxon>Dikarya</taxon>
        <taxon>Ascomycota</taxon>
        <taxon>Pezizomycotina</taxon>
        <taxon>Sordariomycetes</taxon>
        <taxon>Sordariomycetidae</taxon>
        <taxon>Sordariales</taxon>
        <taxon>Schizotheciaceae</taxon>
        <taxon>Echria</taxon>
    </lineage>
</organism>
<dbReference type="PANTHER" id="PTHR10622">
    <property type="entry name" value="HET DOMAIN-CONTAINING PROTEIN"/>
    <property type="match status" value="1"/>
</dbReference>
<dbReference type="Pfam" id="PF06985">
    <property type="entry name" value="HET"/>
    <property type="match status" value="1"/>
</dbReference>
<dbReference type="PROSITE" id="PS50088">
    <property type="entry name" value="ANK_REPEAT"/>
    <property type="match status" value="4"/>
</dbReference>
<feature type="repeat" description="ANK" evidence="1">
    <location>
        <begin position="951"/>
        <end position="976"/>
    </location>
</feature>
<name>A0AAJ0FA75_9PEZI</name>
<feature type="compositionally biased region" description="Acidic residues" evidence="2">
    <location>
        <begin position="1155"/>
        <end position="1171"/>
    </location>
</feature>
<dbReference type="EMBL" id="MU839836">
    <property type="protein sequence ID" value="KAK1753929.1"/>
    <property type="molecule type" value="Genomic_DNA"/>
</dbReference>
<dbReference type="SUPFAM" id="SSF48403">
    <property type="entry name" value="Ankyrin repeat"/>
    <property type="match status" value="1"/>
</dbReference>
<feature type="repeat" description="ANK" evidence="1">
    <location>
        <begin position="993"/>
        <end position="1022"/>
    </location>
</feature>
<comment type="caution">
    <text evidence="5">The sequence shown here is derived from an EMBL/GenBank/DDBJ whole genome shotgun (WGS) entry which is preliminary data.</text>
</comment>
<reference evidence="5" key="1">
    <citation type="submission" date="2023-06" db="EMBL/GenBank/DDBJ databases">
        <title>Genome-scale phylogeny and comparative genomics of the fungal order Sordariales.</title>
        <authorList>
            <consortium name="Lawrence Berkeley National Laboratory"/>
            <person name="Hensen N."/>
            <person name="Bonometti L."/>
            <person name="Westerberg I."/>
            <person name="Brannstrom I.O."/>
            <person name="Guillou S."/>
            <person name="Cros-Aarteil S."/>
            <person name="Calhoun S."/>
            <person name="Haridas S."/>
            <person name="Kuo A."/>
            <person name="Mondo S."/>
            <person name="Pangilinan J."/>
            <person name="Riley R."/>
            <person name="Labutti K."/>
            <person name="Andreopoulos B."/>
            <person name="Lipzen A."/>
            <person name="Chen C."/>
            <person name="Yanf M."/>
            <person name="Daum C."/>
            <person name="Ng V."/>
            <person name="Clum A."/>
            <person name="Steindorff A."/>
            <person name="Ohm R."/>
            <person name="Martin F."/>
            <person name="Silar P."/>
            <person name="Natvig D."/>
            <person name="Lalanne C."/>
            <person name="Gautier V."/>
            <person name="Ament-Velasquez S.L."/>
            <person name="Kruys A."/>
            <person name="Hutchinson M.I."/>
            <person name="Powell A.J."/>
            <person name="Barry K."/>
            <person name="Miller A.N."/>
            <person name="Grigoriev I.V."/>
            <person name="Debuchy R."/>
            <person name="Gladieux P."/>
            <person name="Thoren M.H."/>
            <person name="Johannesson H."/>
        </authorList>
    </citation>
    <scope>NUCLEOTIDE SEQUENCE</scope>
    <source>
        <strain evidence="5">PSN4</strain>
    </source>
</reference>
<dbReference type="InterPro" id="IPR058525">
    <property type="entry name" value="DUF8212"/>
</dbReference>
<evidence type="ECO:0000313" key="6">
    <source>
        <dbReference type="Proteomes" id="UP001239445"/>
    </source>
</evidence>
<keyword evidence="1" id="KW-0040">ANK repeat</keyword>
<dbReference type="Pfam" id="PF12796">
    <property type="entry name" value="Ank_2"/>
    <property type="match status" value="2"/>
</dbReference>
<evidence type="ECO:0000259" key="3">
    <source>
        <dbReference type="Pfam" id="PF06985"/>
    </source>
</evidence>
<dbReference type="InterPro" id="IPR036770">
    <property type="entry name" value="Ankyrin_rpt-contain_sf"/>
</dbReference>
<feature type="region of interest" description="Disordered" evidence="2">
    <location>
        <begin position="143"/>
        <end position="167"/>
    </location>
</feature>
<accession>A0AAJ0FA75</accession>
<dbReference type="InterPro" id="IPR010730">
    <property type="entry name" value="HET"/>
</dbReference>
<dbReference type="Pfam" id="PF26640">
    <property type="entry name" value="DUF8212"/>
    <property type="match status" value="1"/>
</dbReference>
<evidence type="ECO:0008006" key="7">
    <source>
        <dbReference type="Google" id="ProtNLM"/>
    </source>
</evidence>
<proteinExistence type="predicted"/>
<evidence type="ECO:0000256" key="1">
    <source>
        <dbReference type="PROSITE-ProRule" id="PRU00023"/>
    </source>
</evidence>
<dbReference type="Proteomes" id="UP001239445">
    <property type="component" value="Unassembled WGS sequence"/>
</dbReference>
<protein>
    <recommendedName>
        <fullName evidence="7">Heterokaryon incompatibility domain-containing protein</fullName>
    </recommendedName>
</protein>
<feature type="region of interest" description="Disordered" evidence="2">
    <location>
        <begin position="1116"/>
        <end position="1215"/>
    </location>
</feature>
<feature type="repeat" description="ANK" evidence="1">
    <location>
        <begin position="763"/>
        <end position="795"/>
    </location>
</feature>
<evidence type="ECO:0000256" key="2">
    <source>
        <dbReference type="SAM" id="MobiDB-lite"/>
    </source>
</evidence>
<dbReference type="Pfam" id="PF00023">
    <property type="entry name" value="Ank"/>
    <property type="match status" value="1"/>
</dbReference>
<dbReference type="PROSITE" id="PS50297">
    <property type="entry name" value="ANK_REP_REGION"/>
    <property type="match status" value="4"/>
</dbReference>
<dbReference type="InterPro" id="IPR002110">
    <property type="entry name" value="Ankyrin_rpt"/>
</dbReference>
<feature type="repeat" description="ANK" evidence="1">
    <location>
        <begin position="918"/>
        <end position="950"/>
    </location>
</feature>
<feature type="compositionally biased region" description="Acidic residues" evidence="2">
    <location>
        <begin position="1134"/>
        <end position="1143"/>
    </location>
</feature>